<evidence type="ECO:0000256" key="3">
    <source>
        <dbReference type="ARBA" id="ARBA00006914"/>
    </source>
</evidence>
<dbReference type="GO" id="GO:0043161">
    <property type="term" value="P:proteasome-mediated ubiquitin-dependent protein catabolic process"/>
    <property type="evidence" value="ECO:0007669"/>
    <property type="project" value="EnsemblFungi"/>
</dbReference>
<dbReference type="GO" id="GO:0070682">
    <property type="term" value="P:proteasome regulatory particle assembly"/>
    <property type="evidence" value="ECO:0007669"/>
    <property type="project" value="EnsemblFungi"/>
</dbReference>
<dbReference type="InterPro" id="IPR032501">
    <property type="entry name" value="Prot_ATP_ID_OB_2nd"/>
</dbReference>
<comment type="subcellular location">
    <subcellularLocation>
        <location evidence="2">Cytoplasm</location>
    </subcellularLocation>
    <subcellularLocation>
        <location evidence="1">Nucleus</location>
    </subcellularLocation>
</comment>
<dbReference type="SUPFAM" id="SSF52540">
    <property type="entry name" value="P-loop containing nucleoside triphosphate hydrolases"/>
    <property type="match status" value="1"/>
</dbReference>
<protein>
    <recommendedName>
        <fullName evidence="9">26S proteasome regulatory subunit 4 homolog</fullName>
    </recommendedName>
</protein>
<dbReference type="SMART" id="SM00382">
    <property type="entry name" value="AAA"/>
    <property type="match status" value="1"/>
</dbReference>
<dbReference type="GO" id="GO:0000785">
    <property type="term" value="C:chromatin"/>
    <property type="evidence" value="ECO:0007669"/>
    <property type="project" value="EnsemblFungi"/>
</dbReference>
<evidence type="ECO:0000256" key="9">
    <source>
        <dbReference type="ARBA" id="ARBA00068880"/>
    </source>
</evidence>
<evidence type="ECO:0000313" key="14">
    <source>
        <dbReference type="Proteomes" id="UP000095038"/>
    </source>
</evidence>
<keyword evidence="8" id="KW-0539">Nucleus</keyword>
<evidence type="ECO:0000256" key="10">
    <source>
        <dbReference type="RuleBase" id="RU003651"/>
    </source>
</evidence>
<keyword evidence="14" id="KW-1185">Reference proteome</keyword>
<dbReference type="InterPro" id="IPR041569">
    <property type="entry name" value="AAA_lid_3"/>
</dbReference>
<dbReference type="STRING" id="1344418.A0A1D2VL68"/>
<gene>
    <name evidence="13" type="ORF">ASCRUDRAFT_55409</name>
</gene>
<dbReference type="GO" id="GO:0008540">
    <property type="term" value="C:proteasome regulatory particle, base subcomplex"/>
    <property type="evidence" value="ECO:0007669"/>
    <property type="project" value="EnsemblFungi"/>
</dbReference>
<evidence type="ECO:0000256" key="4">
    <source>
        <dbReference type="ARBA" id="ARBA00022490"/>
    </source>
</evidence>
<dbReference type="Gene3D" id="3.40.50.300">
    <property type="entry name" value="P-loop containing nucleotide triphosphate hydrolases"/>
    <property type="match status" value="1"/>
</dbReference>
<dbReference type="FunCoup" id="A0A1D2VL68">
    <property type="interactions" value="1023"/>
</dbReference>
<dbReference type="Pfam" id="PF16450">
    <property type="entry name" value="Prot_ATP_ID_OB_C"/>
    <property type="match status" value="1"/>
</dbReference>
<dbReference type="Gene3D" id="1.10.8.60">
    <property type="match status" value="1"/>
</dbReference>
<dbReference type="InterPro" id="IPR003960">
    <property type="entry name" value="ATPase_AAA_CS"/>
</dbReference>
<dbReference type="FunFam" id="3.40.50.300:FF:000039">
    <property type="entry name" value="26S proteasome regulatory subunit 4"/>
    <property type="match status" value="1"/>
</dbReference>
<dbReference type="InterPro" id="IPR050221">
    <property type="entry name" value="26S_Proteasome_ATPase"/>
</dbReference>
<dbReference type="InParanoid" id="A0A1D2VL68"/>
<dbReference type="GO" id="GO:0005524">
    <property type="term" value="F:ATP binding"/>
    <property type="evidence" value="ECO:0007669"/>
    <property type="project" value="UniProtKB-KW"/>
</dbReference>
<sequence>MGQGASGLNPNNNSNKKDNKKDKPKYEPPVQSKFGRKKRKGPATSAKLPVVYPTTRCKLKLLKMERIKDHLLMEQEFVLNNETFQPTANEKVIEEREKIDDLRGSPMSIGTLEEIIDDDHAIISSNSGVEYYVSILSFVDKGLLEPNCSVLLHHKTMSIIGVLQDDDDPMVSVMKLDKSPTESYGDIGGLESQIQEIKESVELPLTHPELYEEMGIKPPKGVILYGAPGTGKTLLAKAVANQTSATFLRIVGSELIQKYLGDGPRLCRQIFKVAADHAPSIVFIDEIDAIGTKRYESTSGGEREVQRTMLELLNQLDGFDDRGDVKVIMATNKIESLDPALIRPGRIDRKILFENPDPSTKKKILGIHTNKMNLAEDVKLDDLVTSKDDLSGADIKAMCTEAGLLALRERRMQVTMDDFTKAKERVLKNKVEENLEGLYL</sequence>
<dbReference type="OrthoDB" id="10255768at2759"/>
<evidence type="ECO:0000259" key="12">
    <source>
        <dbReference type="SMART" id="SM00382"/>
    </source>
</evidence>
<dbReference type="FunFam" id="2.40.50.140:FF:000030">
    <property type="entry name" value="26S protease regulatory subunit 4"/>
    <property type="match status" value="1"/>
</dbReference>
<dbReference type="InterPro" id="IPR003593">
    <property type="entry name" value="AAA+_ATPase"/>
</dbReference>
<dbReference type="PANTHER" id="PTHR23073">
    <property type="entry name" value="26S PROTEASOME REGULATORY SUBUNIT"/>
    <property type="match status" value="1"/>
</dbReference>
<evidence type="ECO:0000256" key="6">
    <source>
        <dbReference type="ARBA" id="ARBA00022840"/>
    </source>
</evidence>
<dbReference type="Gene3D" id="2.40.50.140">
    <property type="entry name" value="Nucleic acid-binding proteins"/>
    <property type="match status" value="1"/>
</dbReference>
<dbReference type="GO" id="GO:0045732">
    <property type="term" value="P:positive regulation of protein catabolic process"/>
    <property type="evidence" value="ECO:0007669"/>
    <property type="project" value="EnsemblFungi"/>
</dbReference>
<organism evidence="13 14">
    <name type="scientific">Ascoidea rubescens DSM 1968</name>
    <dbReference type="NCBI Taxonomy" id="1344418"/>
    <lineage>
        <taxon>Eukaryota</taxon>
        <taxon>Fungi</taxon>
        <taxon>Dikarya</taxon>
        <taxon>Ascomycota</taxon>
        <taxon>Saccharomycotina</taxon>
        <taxon>Saccharomycetes</taxon>
        <taxon>Ascoideaceae</taxon>
        <taxon>Ascoidea</taxon>
    </lineage>
</organism>
<dbReference type="GO" id="GO:0005737">
    <property type="term" value="C:cytoplasm"/>
    <property type="evidence" value="ECO:0007669"/>
    <property type="project" value="UniProtKB-SubCell"/>
</dbReference>
<name>A0A1D2VL68_9ASCO</name>
<keyword evidence="4" id="KW-0963">Cytoplasm</keyword>
<dbReference type="RefSeq" id="XP_020048594.1">
    <property type="nucleotide sequence ID" value="XM_020191158.1"/>
</dbReference>
<evidence type="ECO:0000256" key="7">
    <source>
        <dbReference type="ARBA" id="ARBA00022942"/>
    </source>
</evidence>
<accession>A0A1D2VL68</accession>
<dbReference type="GO" id="GO:0031503">
    <property type="term" value="P:protein-containing complex localization"/>
    <property type="evidence" value="ECO:0007669"/>
    <property type="project" value="EnsemblFungi"/>
</dbReference>
<dbReference type="Proteomes" id="UP000095038">
    <property type="component" value="Unassembled WGS sequence"/>
</dbReference>
<dbReference type="GO" id="GO:0043171">
    <property type="term" value="P:peptide catabolic process"/>
    <property type="evidence" value="ECO:0007669"/>
    <property type="project" value="EnsemblFungi"/>
</dbReference>
<evidence type="ECO:0000256" key="2">
    <source>
        <dbReference type="ARBA" id="ARBA00004496"/>
    </source>
</evidence>
<keyword evidence="5 10" id="KW-0547">Nucleotide-binding</keyword>
<feature type="region of interest" description="Disordered" evidence="11">
    <location>
        <begin position="1"/>
        <end position="46"/>
    </location>
</feature>
<dbReference type="FunFam" id="1.10.8.60:FF:000007">
    <property type="entry name" value="26S proteasome regulatory subunit 4"/>
    <property type="match status" value="1"/>
</dbReference>
<feature type="compositionally biased region" description="Basic and acidic residues" evidence="11">
    <location>
        <begin position="15"/>
        <end position="26"/>
    </location>
</feature>
<dbReference type="Pfam" id="PF00004">
    <property type="entry name" value="AAA"/>
    <property type="match status" value="1"/>
</dbReference>
<evidence type="ECO:0000256" key="8">
    <source>
        <dbReference type="ARBA" id="ARBA00023242"/>
    </source>
</evidence>
<dbReference type="GO" id="GO:0070651">
    <property type="term" value="P:nonfunctional rRNA decay"/>
    <property type="evidence" value="ECO:0007669"/>
    <property type="project" value="EnsemblFungi"/>
</dbReference>
<dbReference type="InterPro" id="IPR027417">
    <property type="entry name" value="P-loop_NTPase"/>
</dbReference>
<dbReference type="GO" id="GO:0005634">
    <property type="term" value="C:nucleus"/>
    <property type="evidence" value="ECO:0007669"/>
    <property type="project" value="UniProtKB-SubCell"/>
</dbReference>
<reference evidence="14" key="1">
    <citation type="submission" date="2016-05" db="EMBL/GenBank/DDBJ databases">
        <title>Comparative genomics of biotechnologically important yeasts.</title>
        <authorList>
            <consortium name="DOE Joint Genome Institute"/>
            <person name="Riley R."/>
            <person name="Haridas S."/>
            <person name="Wolfe K.H."/>
            <person name="Lopes M.R."/>
            <person name="Hittinger C.T."/>
            <person name="Goker M."/>
            <person name="Salamov A."/>
            <person name="Wisecaver J."/>
            <person name="Long T.M."/>
            <person name="Aerts A.L."/>
            <person name="Barry K."/>
            <person name="Choi C."/>
            <person name="Clum A."/>
            <person name="Coughlan A.Y."/>
            <person name="Deshpande S."/>
            <person name="Douglass A.P."/>
            <person name="Hanson S.J."/>
            <person name="Klenk H.-P."/>
            <person name="Labutti K."/>
            <person name="Lapidus A."/>
            <person name="Lindquist E."/>
            <person name="Lipzen A."/>
            <person name="Meier-Kolthoff J.P."/>
            <person name="Ohm R.A."/>
            <person name="Otillar R.P."/>
            <person name="Pangilinan J."/>
            <person name="Peng Y."/>
            <person name="Rokas A."/>
            <person name="Rosa C.A."/>
            <person name="Scheuner C."/>
            <person name="Sibirny A.A."/>
            <person name="Slot J.C."/>
            <person name="Stielow J.B."/>
            <person name="Sun H."/>
            <person name="Kurtzman C.P."/>
            <person name="Blackwell M."/>
            <person name="Grigoriev I.V."/>
            <person name="Jeffries T.W."/>
        </authorList>
    </citation>
    <scope>NUCLEOTIDE SEQUENCE [LARGE SCALE GENOMIC DNA]</scope>
    <source>
        <strain evidence="14">DSM 1968</strain>
    </source>
</reference>
<evidence type="ECO:0000256" key="5">
    <source>
        <dbReference type="ARBA" id="ARBA00022741"/>
    </source>
</evidence>
<keyword evidence="6 10" id="KW-0067">ATP-binding</keyword>
<dbReference type="GO" id="GO:0016887">
    <property type="term" value="F:ATP hydrolysis activity"/>
    <property type="evidence" value="ECO:0007669"/>
    <property type="project" value="EnsemblFungi"/>
</dbReference>
<comment type="similarity">
    <text evidence="3 10">Belongs to the AAA ATPase family.</text>
</comment>
<feature type="domain" description="AAA+ ATPase" evidence="12">
    <location>
        <begin position="218"/>
        <end position="357"/>
    </location>
</feature>
<dbReference type="GeneID" id="30964794"/>
<dbReference type="Pfam" id="PF17862">
    <property type="entry name" value="AAA_lid_3"/>
    <property type="match status" value="1"/>
</dbReference>
<evidence type="ECO:0000256" key="1">
    <source>
        <dbReference type="ARBA" id="ARBA00004123"/>
    </source>
</evidence>
<dbReference type="InterPro" id="IPR012340">
    <property type="entry name" value="NA-bd_OB-fold"/>
</dbReference>
<evidence type="ECO:0000256" key="11">
    <source>
        <dbReference type="SAM" id="MobiDB-lite"/>
    </source>
</evidence>
<dbReference type="InterPro" id="IPR003959">
    <property type="entry name" value="ATPase_AAA_core"/>
</dbReference>
<dbReference type="GO" id="GO:0036402">
    <property type="term" value="F:proteasome-activating activity"/>
    <property type="evidence" value="ECO:0007669"/>
    <property type="project" value="EnsemblFungi"/>
</dbReference>
<dbReference type="AlphaFoldDB" id="A0A1D2VL68"/>
<keyword evidence="7 13" id="KW-0647">Proteasome</keyword>
<dbReference type="PROSITE" id="PS00674">
    <property type="entry name" value="AAA"/>
    <property type="match status" value="1"/>
</dbReference>
<proteinExistence type="inferred from homology"/>
<evidence type="ECO:0000313" key="13">
    <source>
        <dbReference type="EMBL" id="ODV62287.1"/>
    </source>
</evidence>
<dbReference type="EMBL" id="KV454477">
    <property type="protein sequence ID" value="ODV62287.1"/>
    <property type="molecule type" value="Genomic_DNA"/>
</dbReference>